<comment type="caution">
    <text evidence="1">The sequence shown here is derived from an EMBL/GenBank/DDBJ whole genome shotgun (WGS) entry which is preliminary data.</text>
</comment>
<organism evidence="1 2">
    <name type="scientific">Geobacter soli</name>
    <dbReference type="NCBI Taxonomy" id="1510391"/>
    <lineage>
        <taxon>Bacteria</taxon>
        <taxon>Pseudomonadati</taxon>
        <taxon>Thermodesulfobacteriota</taxon>
        <taxon>Desulfuromonadia</taxon>
        <taxon>Geobacterales</taxon>
        <taxon>Geobacteraceae</taxon>
        <taxon>Geobacter</taxon>
    </lineage>
</organism>
<name>A0A0C1TUN6_9BACT</name>
<gene>
    <name evidence="1" type="ORF">SE37_10970</name>
</gene>
<dbReference type="PANTHER" id="PTHR42827:SF1">
    <property type="entry name" value="IRON-SULFUR CLUSTER-BINDING PROTEIN"/>
    <property type="match status" value="1"/>
</dbReference>
<dbReference type="Proteomes" id="UP000031433">
    <property type="component" value="Unassembled WGS sequence"/>
</dbReference>
<accession>A0A0C1TUN6</accession>
<dbReference type="AlphaFoldDB" id="A0A0C1TUN6"/>
<evidence type="ECO:0000313" key="1">
    <source>
        <dbReference type="EMBL" id="KIE43118.1"/>
    </source>
</evidence>
<evidence type="ECO:0000313" key="2">
    <source>
        <dbReference type="Proteomes" id="UP000031433"/>
    </source>
</evidence>
<proteinExistence type="predicted"/>
<sequence length="275" mass="29406">MDETISAEIGRFVAESPGNRFPDGSGPYFDQPLVGFAAAGDPLFTEYKRVIGEFHLTPAELLEGAATVIVWVLPVTESTRVSNRLESDWPSRSWALTRTHGETLNGALRRHLVAYLEGLGHGAVAPQYSPAWREFSDTPVGIASTWSERHAAYAAGLGTFSLSDGLITGRGIAHRVGSVVTTLALPATPRTARTHRHNCLWYREGTCGVCIGRCPAGAITFAGHDKARCRELVYGSAPALLAERYGVPHTGCGLCQTRVPCEAGVPRGKKPAGSP</sequence>
<dbReference type="RefSeq" id="WP_039646297.1">
    <property type="nucleotide sequence ID" value="NZ_JXBL01000001.1"/>
</dbReference>
<reference evidence="1 2" key="1">
    <citation type="submission" date="2015-01" db="EMBL/GenBank/DDBJ databases">
        <title>Genome sequence of the anaerobic bacterium Geobacter soli GSS01, a dissimilatory Fe(III) reducer from soil.</title>
        <authorList>
            <person name="Yang G."/>
            <person name="Zhou S."/>
        </authorList>
    </citation>
    <scope>NUCLEOTIDE SEQUENCE [LARGE SCALE GENOMIC DNA]</scope>
    <source>
        <strain evidence="1 2">GSS01</strain>
    </source>
</reference>
<dbReference type="PANTHER" id="PTHR42827">
    <property type="entry name" value="IRON-SULFUR CLUSTER-BINDING PROTEIN-RELATED"/>
    <property type="match status" value="1"/>
</dbReference>
<keyword evidence="2" id="KW-1185">Reference proteome</keyword>
<dbReference type="EMBL" id="JXBL01000001">
    <property type="protein sequence ID" value="KIE43118.1"/>
    <property type="molecule type" value="Genomic_DNA"/>
</dbReference>
<protein>
    <submittedName>
        <fullName evidence="1">FeS-binding protein</fullName>
    </submittedName>
</protein>